<reference evidence="2 3" key="1">
    <citation type="submission" date="2015-07" db="EMBL/GenBank/DDBJ databases">
        <title>The genome of Habropoda laboriosa.</title>
        <authorList>
            <person name="Pan H."/>
            <person name="Kapheim K."/>
        </authorList>
    </citation>
    <scope>NUCLEOTIDE SEQUENCE [LARGE SCALE GENOMIC DNA]</scope>
    <source>
        <strain evidence="2">0110345459</strain>
    </source>
</reference>
<gene>
    <name evidence="2" type="ORF">WH47_09305</name>
</gene>
<organism evidence="2 3">
    <name type="scientific">Habropoda laboriosa</name>
    <dbReference type="NCBI Taxonomy" id="597456"/>
    <lineage>
        <taxon>Eukaryota</taxon>
        <taxon>Metazoa</taxon>
        <taxon>Ecdysozoa</taxon>
        <taxon>Arthropoda</taxon>
        <taxon>Hexapoda</taxon>
        <taxon>Insecta</taxon>
        <taxon>Pterygota</taxon>
        <taxon>Neoptera</taxon>
        <taxon>Endopterygota</taxon>
        <taxon>Hymenoptera</taxon>
        <taxon>Apocrita</taxon>
        <taxon>Aculeata</taxon>
        <taxon>Apoidea</taxon>
        <taxon>Anthophila</taxon>
        <taxon>Apidae</taxon>
        <taxon>Habropoda</taxon>
    </lineage>
</organism>
<feature type="region of interest" description="Disordered" evidence="1">
    <location>
        <begin position="48"/>
        <end position="80"/>
    </location>
</feature>
<keyword evidence="3" id="KW-1185">Reference proteome</keyword>
<feature type="compositionally biased region" description="Basic and acidic residues" evidence="1">
    <location>
        <begin position="56"/>
        <end position="71"/>
    </location>
</feature>
<name>A0A0L7R972_9HYME</name>
<evidence type="ECO:0000313" key="2">
    <source>
        <dbReference type="EMBL" id="KOC67388.1"/>
    </source>
</evidence>
<evidence type="ECO:0000313" key="3">
    <source>
        <dbReference type="Proteomes" id="UP000053825"/>
    </source>
</evidence>
<dbReference type="AlphaFoldDB" id="A0A0L7R972"/>
<evidence type="ECO:0000256" key="1">
    <source>
        <dbReference type="SAM" id="MobiDB-lite"/>
    </source>
</evidence>
<proteinExistence type="predicted"/>
<dbReference type="Proteomes" id="UP000053825">
    <property type="component" value="Unassembled WGS sequence"/>
</dbReference>
<protein>
    <submittedName>
        <fullName evidence="2">Uncharacterized protein</fullName>
    </submittedName>
</protein>
<dbReference type="EMBL" id="KQ414628">
    <property type="protein sequence ID" value="KOC67388.1"/>
    <property type="molecule type" value="Genomic_DNA"/>
</dbReference>
<accession>A0A0L7R972</accession>
<sequence length="159" mass="17930">MLCWRCRTRLIKRKEAAKWGAEYTTVNTINSRGVPVEDVSLNSRAQRVAAAAASHSQERGSLHSNPVKRDPVSSSVTKNDVEFADKKQRVQLAFTGKETALESVGHRSVYGLTSQEAWKRVGEGSDNSDDNDLEDTSRLAWRAEDEKEDASKFLELWYR</sequence>